<name>A0A387BAG1_9STRE</name>
<reference evidence="2 3" key="1">
    <citation type="submission" date="2018-09" db="EMBL/GenBank/DDBJ databases">
        <title>Complete genome sequence of Streptococcus sp. KCOM 1679 (=ChDC B345).</title>
        <authorList>
            <person name="Kook J.-K."/>
            <person name="Park S.-N."/>
            <person name="Lim Y.K."/>
        </authorList>
    </citation>
    <scope>NUCLEOTIDE SEQUENCE [LARGE SCALE GENOMIC DNA]</scope>
    <source>
        <strain evidence="2 3">ChDC B345</strain>
    </source>
</reference>
<keyword evidence="1" id="KW-0812">Transmembrane</keyword>
<evidence type="ECO:0008006" key="4">
    <source>
        <dbReference type="Google" id="ProtNLM"/>
    </source>
</evidence>
<dbReference type="EMBL" id="CP032621">
    <property type="protein sequence ID" value="AYF95700.1"/>
    <property type="molecule type" value="Genomic_DNA"/>
</dbReference>
<keyword evidence="1" id="KW-0472">Membrane</keyword>
<dbReference type="Proteomes" id="UP000275328">
    <property type="component" value="Chromosome"/>
</dbReference>
<evidence type="ECO:0000256" key="1">
    <source>
        <dbReference type="SAM" id="Phobius"/>
    </source>
</evidence>
<dbReference type="KEGG" id="sgw:D7D53_04010"/>
<accession>A0A387BAG1</accession>
<feature type="transmembrane region" description="Helical" evidence="1">
    <location>
        <begin position="6"/>
        <end position="26"/>
    </location>
</feature>
<dbReference type="RefSeq" id="WP_120770211.1">
    <property type="nucleotide sequence ID" value="NZ_CP032621.1"/>
</dbReference>
<gene>
    <name evidence="2" type="ORF">D7D53_04010</name>
</gene>
<keyword evidence="3" id="KW-1185">Reference proteome</keyword>
<dbReference type="AlphaFoldDB" id="A0A387BAG1"/>
<evidence type="ECO:0000313" key="3">
    <source>
        <dbReference type="Proteomes" id="UP000275328"/>
    </source>
</evidence>
<organism evidence="2 3">
    <name type="scientific">Streptococcus gwangjuensis</name>
    <dbReference type="NCBI Taxonomy" id="1433513"/>
    <lineage>
        <taxon>Bacteria</taxon>
        <taxon>Bacillati</taxon>
        <taxon>Bacillota</taxon>
        <taxon>Bacilli</taxon>
        <taxon>Lactobacillales</taxon>
        <taxon>Streptococcaceae</taxon>
        <taxon>Streptococcus</taxon>
        <taxon>Streptococcus mitis group</taxon>
    </lineage>
</organism>
<sequence length="67" mass="7853">MNELNLTPTQSIILIIICLFILVLLWRYESYIELDITPKIDKVEGNTADHVKERYGAYISFSNKDYN</sequence>
<keyword evidence="1" id="KW-1133">Transmembrane helix</keyword>
<evidence type="ECO:0000313" key="2">
    <source>
        <dbReference type="EMBL" id="AYF95700.1"/>
    </source>
</evidence>
<proteinExistence type="predicted"/>
<protein>
    <recommendedName>
        <fullName evidence="4">Phage membrane protein</fullName>
    </recommendedName>
</protein>